<dbReference type="AlphaFoldDB" id="A0A938YLJ1"/>
<feature type="transmembrane region" description="Helical" evidence="2">
    <location>
        <begin position="72"/>
        <end position="93"/>
    </location>
</feature>
<keyword evidence="2" id="KW-0812">Transmembrane</keyword>
<feature type="transmembrane region" description="Helical" evidence="2">
    <location>
        <begin position="248"/>
        <end position="267"/>
    </location>
</feature>
<dbReference type="InterPro" id="IPR037185">
    <property type="entry name" value="EmrE-like"/>
</dbReference>
<dbReference type="Pfam" id="PF00892">
    <property type="entry name" value="EamA"/>
    <property type="match status" value="2"/>
</dbReference>
<keyword evidence="2" id="KW-0472">Membrane</keyword>
<feature type="transmembrane region" description="Helical" evidence="2">
    <location>
        <begin position="40"/>
        <end position="60"/>
    </location>
</feature>
<evidence type="ECO:0000313" key="4">
    <source>
        <dbReference type="EMBL" id="MBM9476913.1"/>
    </source>
</evidence>
<evidence type="ECO:0000313" key="5">
    <source>
        <dbReference type="Proteomes" id="UP000663801"/>
    </source>
</evidence>
<feature type="transmembrane region" description="Helical" evidence="2">
    <location>
        <begin position="215"/>
        <end position="241"/>
    </location>
</feature>
<feature type="transmembrane region" description="Helical" evidence="2">
    <location>
        <begin position="12"/>
        <end position="34"/>
    </location>
</feature>
<dbReference type="PANTHER" id="PTHR12715:SF4">
    <property type="entry name" value="EAMA DOMAIN-CONTAINING PROTEIN"/>
    <property type="match status" value="1"/>
</dbReference>
<keyword evidence="2" id="KW-1133">Transmembrane helix</keyword>
<name>A0A938YLJ1_9ACTN</name>
<feature type="transmembrane region" description="Helical" evidence="2">
    <location>
        <begin position="99"/>
        <end position="121"/>
    </location>
</feature>
<dbReference type="Proteomes" id="UP000663801">
    <property type="component" value="Unassembled WGS sequence"/>
</dbReference>
<dbReference type="InterPro" id="IPR052756">
    <property type="entry name" value="Alkyne_AA_exporter"/>
</dbReference>
<sequence>MPSVVLSPAARTTTAVVITVLAWASAFVAIRAVGRDFEPGSLALGRLLVGAIVLVSITVLRRAWVRPTRREWLLLVVCGVAWFALYNVALNAAEQHLDAGTTAMIVGVGPVLIAVLAGWLLREGFPRWLVIGAGVAFAGAVLVGVATRRAGAVDVTGVGLALVAAVTYAIGVLAQKPVLRRLPALQVTATACLIGAVACLPFLPQLVGDLADAPGSAIAGVVYLGAVPTALAFVTWAYALARMDAGRLGVTTYVVPPITILLSLVLLDEVPPLLALAGGALCLVGVGLSRRRSRPRVEPAPAEG</sequence>
<proteinExistence type="inferred from homology"/>
<evidence type="ECO:0000256" key="2">
    <source>
        <dbReference type="SAM" id="Phobius"/>
    </source>
</evidence>
<feature type="transmembrane region" description="Helical" evidence="2">
    <location>
        <begin position="273"/>
        <end position="289"/>
    </location>
</feature>
<keyword evidence="5" id="KW-1185">Reference proteome</keyword>
<protein>
    <submittedName>
        <fullName evidence="4">DMT family transporter</fullName>
    </submittedName>
</protein>
<feature type="domain" description="EamA" evidence="3">
    <location>
        <begin position="15"/>
        <end position="143"/>
    </location>
</feature>
<feature type="domain" description="EamA" evidence="3">
    <location>
        <begin position="156"/>
        <end position="288"/>
    </location>
</feature>
<accession>A0A938YLJ1</accession>
<organism evidence="4 5">
    <name type="scientific">Nakamurella flavida</name>
    <dbReference type="NCBI Taxonomy" id="363630"/>
    <lineage>
        <taxon>Bacteria</taxon>
        <taxon>Bacillati</taxon>
        <taxon>Actinomycetota</taxon>
        <taxon>Actinomycetes</taxon>
        <taxon>Nakamurellales</taxon>
        <taxon>Nakamurellaceae</taxon>
        <taxon>Nakamurella</taxon>
    </lineage>
</organism>
<comment type="similarity">
    <text evidence="1">Belongs to the EamA transporter family.</text>
</comment>
<gene>
    <name evidence="4" type="ORF">JL107_10690</name>
</gene>
<evidence type="ECO:0000256" key="1">
    <source>
        <dbReference type="ARBA" id="ARBA00007362"/>
    </source>
</evidence>
<dbReference type="GO" id="GO:0016020">
    <property type="term" value="C:membrane"/>
    <property type="evidence" value="ECO:0007669"/>
    <property type="project" value="InterPro"/>
</dbReference>
<feature type="transmembrane region" description="Helical" evidence="2">
    <location>
        <begin position="152"/>
        <end position="173"/>
    </location>
</feature>
<reference evidence="4" key="1">
    <citation type="submission" date="2021-01" db="EMBL/GenBank/DDBJ databases">
        <title>KCTC 19127 draft genome.</title>
        <authorList>
            <person name="An D."/>
        </authorList>
    </citation>
    <scope>NUCLEOTIDE SEQUENCE</scope>
    <source>
        <strain evidence="4">KCTC 19127</strain>
    </source>
</reference>
<feature type="transmembrane region" description="Helical" evidence="2">
    <location>
        <begin position="185"/>
        <end position="203"/>
    </location>
</feature>
<feature type="transmembrane region" description="Helical" evidence="2">
    <location>
        <begin position="128"/>
        <end position="146"/>
    </location>
</feature>
<dbReference type="RefSeq" id="WP_205257029.1">
    <property type="nucleotide sequence ID" value="NZ_BAAAPV010000001.1"/>
</dbReference>
<dbReference type="EMBL" id="JAERWL010000009">
    <property type="protein sequence ID" value="MBM9476913.1"/>
    <property type="molecule type" value="Genomic_DNA"/>
</dbReference>
<dbReference type="SUPFAM" id="SSF103481">
    <property type="entry name" value="Multidrug resistance efflux transporter EmrE"/>
    <property type="match status" value="2"/>
</dbReference>
<dbReference type="PANTHER" id="PTHR12715">
    <property type="entry name" value="TRANSPORTER, DRUG/METABOLITE EXPORTER FAMILY"/>
    <property type="match status" value="1"/>
</dbReference>
<comment type="caution">
    <text evidence="4">The sequence shown here is derived from an EMBL/GenBank/DDBJ whole genome shotgun (WGS) entry which is preliminary data.</text>
</comment>
<dbReference type="InterPro" id="IPR000620">
    <property type="entry name" value="EamA_dom"/>
</dbReference>
<evidence type="ECO:0000259" key="3">
    <source>
        <dbReference type="Pfam" id="PF00892"/>
    </source>
</evidence>